<dbReference type="PROSITE" id="PS51898">
    <property type="entry name" value="TYR_RECOMBINASE"/>
    <property type="match status" value="1"/>
</dbReference>
<dbReference type="Pfam" id="PF13356">
    <property type="entry name" value="Arm-DNA-bind_3"/>
    <property type="match status" value="1"/>
</dbReference>
<protein>
    <submittedName>
        <fullName evidence="5">Integrase</fullName>
    </submittedName>
</protein>
<dbReference type="InterPro" id="IPR013762">
    <property type="entry name" value="Integrase-like_cat_sf"/>
</dbReference>
<evidence type="ECO:0000256" key="1">
    <source>
        <dbReference type="ARBA" id="ARBA00008857"/>
    </source>
</evidence>
<reference evidence="5" key="2">
    <citation type="journal article" date="2020" name="Microorganisms">
        <title>Osmotic Adaptation and Compatible Solute Biosynthesis of Phototrophic Bacteria as Revealed from Genome Analyses.</title>
        <authorList>
            <person name="Imhoff J.F."/>
            <person name="Rahn T."/>
            <person name="Kunzel S."/>
            <person name="Keller A."/>
            <person name="Neulinger S.C."/>
        </authorList>
    </citation>
    <scope>NUCLEOTIDE SEQUENCE</scope>
    <source>
        <strain evidence="5">IM 151</strain>
    </source>
</reference>
<evidence type="ECO:0000256" key="2">
    <source>
        <dbReference type="ARBA" id="ARBA00022908"/>
    </source>
</evidence>
<dbReference type="SUPFAM" id="SSF56349">
    <property type="entry name" value="DNA breaking-rejoining enzymes"/>
    <property type="match status" value="1"/>
</dbReference>
<dbReference type="RefSeq" id="WP_200228280.1">
    <property type="nucleotide sequence ID" value="NZ_NRRT01000018.1"/>
</dbReference>
<evidence type="ECO:0000313" key="6">
    <source>
        <dbReference type="Proteomes" id="UP001041814"/>
    </source>
</evidence>
<dbReference type="InterPro" id="IPR002104">
    <property type="entry name" value="Integrase_catalytic"/>
</dbReference>
<dbReference type="EMBL" id="NRRU01000013">
    <property type="protein sequence ID" value="MBK1712186.1"/>
    <property type="molecule type" value="Genomic_DNA"/>
</dbReference>
<organism evidence="5 6">
    <name type="scientific">Rubrivivax gelatinosus</name>
    <name type="common">Rhodocyclus gelatinosus</name>
    <name type="synonym">Rhodopseudomonas gelatinosa</name>
    <dbReference type="NCBI Taxonomy" id="28068"/>
    <lineage>
        <taxon>Bacteria</taxon>
        <taxon>Pseudomonadati</taxon>
        <taxon>Pseudomonadota</taxon>
        <taxon>Betaproteobacteria</taxon>
        <taxon>Burkholderiales</taxon>
        <taxon>Sphaerotilaceae</taxon>
        <taxon>Rubrivivax</taxon>
    </lineage>
</organism>
<proteinExistence type="inferred from homology"/>
<dbReference type="InterPro" id="IPR038488">
    <property type="entry name" value="Integrase_DNA-bd_sf"/>
</dbReference>
<sequence>MPLLTVRAIDAHRPRAQAYKLTIDRGLQLRIAPDGVRTLLVRYTVKGAAVERQYRLPQEYGEGAGQMKLAAACAEAARIRALARDGVDWPAREESRLRAEVVAQEQASLQDGLTLQKAVREYVEKKRRAKDGLPLKARTKADYLAMVEPGKTSKSGRRFTDGELYPIAEKLLSSLTADDIRGVHAAVIKRSERQAVYAMQVLRAVLRWHGVVVPENPLGRDTAGRDRIVLAPAKGNPAPIPPERLGAWWRAATIAPSRVAADYYRFQLLTGCRGGEIHGSKRHGYKPIKVGDVDLDAGKIVLRDTKNRSDHKLLLSRQAIEIAKLHCTSRELDEPLFPIVDARKTLAWINERAKTAVQGHGLRATFASIAEELVSGASLKRMLNHAASSDVTLGHYVGKSEAQLRGGWQVVADYIETASANAD</sequence>
<dbReference type="InterPro" id="IPR011010">
    <property type="entry name" value="DNA_brk_join_enz"/>
</dbReference>
<evidence type="ECO:0000259" key="4">
    <source>
        <dbReference type="PROSITE" id="PS51898"/>
    </source>
</evidence>
<gene>
    <name evidence="5" type="ORF">CKO43_05270</name>
</gene>
<keyword evidence="2" id="KW-0229">DNA integration</keyword>
<dbReference type="PANTHER" id="PTHR30629">
    <property type="entry name" value="PROPHAGE INTEGRASE"/>
    <property type="match status" value="1"/>
</dbReference>
<feature type="domain" description="Tyr recombinase" evidence="4">
    <location>
        <begin position="235"/>
        <end position="409"/>
    </location>
</feature>
<dbReference type="InterPro" id="IPR050808">
    <property type="entry name" value="Phage_Integrase"/>
</dbReference>
<dbReference type="Gene3D" id="3.30.160.390">
    <property type="entry name" value="Integrase, DNA-binding domain"/>
    <property type="match status" value="1"/>
</dbReference>
<comment type="caution">
    <text evidence="5">The sequence shown here is derived from an EMBL/GenBank/DDBJ whole genome shotgun (WGS) entry which is preliminary data.</text>
</comment>
<dbReference type="Proteomes" id="UP001041814">
    <property type="component" value="Unassembled WGS sequence"/>
</dbReference>
<evidence type="ECO:0000313" key="5">
    <source>
        <dbReference type="EMBL" id="MBK1712186.1"/>
    </source>
</evidence>
<dbReference type="InterPro" id="IPR025166">
    <property type="entry name" value="Integrase_DNA_bind_dom"/>
</dbReference>
<comment type="similarity">
    <text evidence="1">Belongs to the 'phage' integrase family.</text>
</comment>
<keyword evidence="6" id="KW-1185">Reference proteome</keyword>
<dbReference type="Gene3D" id="1.10.443.10">
    <property type="entry name" value="Intergrase catalytic core"/>
    <property type="match status" value="1"/>
</dbReference>
<dbReference type="PANTHER" id="PTHR30629:SF2">
    <property type="entry name" value="PROPHAGE INTEGRASE INTS-RELATED"/>
    <property type="match status" value="1"/>
</dbReference>
<keyword evidence="3" id="KW-0233">DNA recombination</keyword>
<name>A0ABS1DSS8_RUBGE</name>
<reference evidence="5" key="1">
    <citation type="submission" date="2017-08" db="EMBL/GenBank/DDBJ databases">
        <authorList>
            <person name="Imhoff J.F."/>
            <person name="Rahn T."/>
            <person name="Kuenzel S."/>
            <person name="Neulinger S.C."/>
        </authorList>
    </citation>
    <scope>NUCLEOTIDE SEQUENCE</scope>
    <source>
        <strain evidence="5">IM 151</strain>
    </source>
</reference>
<evidence type="ECO:0000256" key="3">
    <source>
        <dbReference type="ARBA" id="ARBA00023172"/>
    </source>
</evidence>
<accession>A0ABS1DSS8</accession>